<dbReference type="InterPro" id="IPR001878">
    <property type="entry name" value="Znf_CCHC"/>
</dbReference>
<dbReference type="Pfam" id="PF00588">
    <property type="entry name" value="SpoU_methylase"/>
    <property type="match status" value="1"/>
</dbReference>
<dbReference type="EMBL" id="JABANP010000012">
    <property type="protein sequence ID" value="KAF4696268.1"/>
    <property type="molecule type" value="Genomic_DNA"/>
</dbReference>
<dbReference type="GO" id="GO:0003723">
    <property type="term" value="F:RNA binding"/>
    <property type="evidence" value="ECO:0007669"/>
    <property type="project" value="InterPro"/>
</dbReference>
<name>A0A7J6PJC1_PEROL</name>
<evidence type="ECO:0000256" key="1">
    <source>
        <dbReference type="ARBA" id="ARBA00022603"/>
    </source>
</evidence>
<dbReference type="GO" id="GO:0004190">
    <property type="term" value="F:aspartic-type endopeptidase activity"/>
    <property type="evidence" value="ECO:0007669"/>
    <property type="project" value="InterPro"/>
</dbReference>
<dbReference type="GO" id="GO:0032259">
    <property type="term" value="P:methylation"/>
    <property type="evidence" value="ECO:0007669"/>
    <property type="project" value="UniProtKB-KW"/>
</dbReference>
<feature type="compositionally biased region" description="Acidic residues" evidence="3">
    <location>
        <begin position="746"/>
        <end position="757"/>
    </location>
</feature>
<dbReference type="PANTHER" id="PTHR43191">
    <property type="entry name" value="RRNA METHYLTRANSFERASE 3"/>
    <property type="match status" value="1"/>
</dbReference>
<dbReference type="GO" id="GO:0008173">
    <property type="term" value="F:RNA methyltransferase activity"/>
    <property type="evidence" value="ECO:0007669"/>
    <property type="project" value="InterPro"/>
</dbReference>
<feature type="domain" description="CCHC-type" evidence="4">
    <location>
        <begin position="108"/>
        <end position="124"/>
    </location>
</feature>
<reference evidence="5 6" key="1">
    <citation type="submission" date="2020-04" db="EMBL/GenBank/DDBJ databases">
        <title>Perkinsus olseni comparative genomics.</title>
        <authorList>
            <person name="Bogema D.R."/>
        </authorList>
    </citation>
    <scope>NUCLEOTIDE SEQUENCE [LARGE SCALE GENOMIC DNA]</scope>
    <source>
        <strain evidence="5">00978-12</strain>
    </source>
</reference>
<dbReference type="InterPro" id="IPR029026">
    <property type="entry name" value="tRNA_m1G_MTases_N"/>
</dbReference>
<evidence type="ECO:0000256" key="3">
    <source>
        <dbReference type="SAM" id="MobiDB-lite"/>
    </source>
</evidence>
<dbReference type="AlphaFoldDB" id="A0A7J6PJC1"/>
<feature type="compositionally biased region" description="Acidic residues" evidence="3">
    <location>
        <begin position="718"/>
        <end position="728"/>
    </location>
</feature>
<keyword evidence="1" id="KW-0489">Methyltransferase</keyword>
<feature type="region of interest" description="Disordered" evidence="3">
    <location>
        <begin position="42"/>
        <end position="82"/>
    </location>
</feature>
<dbReference type="SMART" id="SM00343">
    <property type="entry name" value="ZnF_C2HC"/>
    <property type="match status" value="3"/>
</dbReference>
<dbReference type="InterPro" id="IPR001537">
    <property type="entry name" value="SpoU_MeTrfase"/>
</dbReference>
<feature type="compositionally biased region" description="Basic residues" evidence="3">
    <location>
        <begin position="52"/>
        <end position="62"/>
    </location>
</feature>
<dbReference type="SUPFAM" id="SSF75217">
    <property type="entry name" value="alpha/beta knot"/>
    <property type="match status" value="1"/>
</dbReference>
<dbReference type="InterPro" id="IPR001969">
    <property type="entry name" value="Aspartic_peptidase_AS"/>
</dbReference>
<dbReference type="GO" id="GO:0006396">
    <property type="term" value="P:RNA processing"/>
    <property type="evidence" value="ECO:0007669"/>
    <property type="project" value="InterPro"/>
</dbReference>
<comment type="caution">
    <text evidence="5">The sequence shown here is derived from an EMBL/GenBank/DDBJ whole genome shotgun (WGS) entry which is preliminary data.</text>
</comment>
<dbReference type="Gene3D" id="4.10.60.10">
    <property type="entry name" value="Zinc finger, CCHC-type"/>
    <property type="match status" value="1"/>
</dbReference>
<dbReference type="GO" id="GO:0006508">
    <property type="term" value="P:proteolysis"/>
    <property type="evidence" value="ECO:0007669"/>
    <property type="project" value="InterPro"/>
</dbReference>
<protein>
    <recommendedName>
        <fullName evidence="4">CCHC-type domain-containing protein</fullName>
    </recommendedName>
</protein>
<gene>
    <name evidence="5" type="ORF">FOZ60_001392</name>
</gene>
<dbReference type="OrthoDB" id="436503at2759"/>
<dbReference type="Gene3D" id="3.40.1280.10">
    <property type="match status" value="1"/>
</dbReference>
<evidence type="ECO:0000313" key="5">
    <source>
        <dbReference type="EMBL" id="KAF4696268.1"/>
    </source>
</evidence>
<dbReference type="PROSITE" id="PS00141">
    <property type="entry name" value="ASP_PROTEASE"/>
    <property type="match status" value="1"/>
</dbReference>
<feature type="region of interest" description="Disordered" evidence="3">
    <location>
        <begin position="156"/>
        <end position="185"/>
    </location>
</feature>
<sequence>MDRECYDRFVKQYRILDAPEKVDGYAHNDSKTVDTVVDAMEEAPSVQEGKSSKRGKKSKKATKGVVANEATTGNSGGSVGSGSCRRCNSNGHTAENYTSQNLSIFRGRCYTCAGTSHQANKCTKDKSKLVCKRCLLGGHVADVCRVKWFFIPKSHHPDPSSSGVSQPPQPSGKFETTVNQKKEAEDVSANSNLCETGDTQMEKAEIGEIYGCQAKAISWLDLRKGMIYARFKVFCGNPYETVDMCGLLDTGANLSIIDNHTVEKMVKKDGSQQATTWIGRESDGDEWVNHCDTEEHNYKEYMLRIYGLSFLGITQAMIEGARWTYELAYETCNSQGSKLATNKCDREGPLSEGKYMPASKHLRCLVCGSTKTPASDWQLSANWSGGYGSKKETQHSYYIKRAFYETNYVGSRTGPRFCYLEGLLDSKSPTWMSTWKKCSDLGLGYTALTLRLVKDPVFKALNEIVGRVCGAATVDLQTFSPSTEDPIGYDALDIGSISPLVVRPDKVKRHKYCLHASPTDDLYSCLSTALITAVEEKSDRGGRYLRNTLNVNRLGYPNIAITRDGLIGTQVLDNIVESFHKAVTLILSKRRRLNIIKFAARIRKVITSMTRSSPQHFVQRPEPISIFEYGHEMKIRGTKHSQRGSVVEVTNRVRRIISTASTARYFLVKNHRLPRQPSVQRAGGAELAVDIFLKGLLTSDFGEDISDEAGYLDREAAEDNATESEWSETDSGSSVDSRNDCPELSDGSDDCSEVENSDDEYLSTSEVQFMCGNGSEAAVASADEECRDSGKYRGVMVVVGSEAHGRSAELLECCTRVTLPMSMAADSLNASIAGGVLLYDIVLRLQEDGLVTEIIFCRADQGKSYGDGVDTDGIRNDCP</sequence>
<evidence type="ECO:0000259" key="4">
    <source>
        <dbReference type="SMART" id="SM00343"/>
    </source>
</evidence>
<accession>A0A7J6PJC1</accession>
<feature type="domain" description="CCHC-type" evidence="4">
    <location>
        <begin position="130"/>
        <end position="146"/>
    </location>
</feature>
<feature type="region of interest" description="Disordered" evidence="3">
    <location>
        <begin position="716"/>
        <end position="757"/>
    </location>
</feature>
<dbReference type="Proteomes" id="UP000541610">
    <property type="component" value="Unassembled WGS sequence"/>
</dbReference>
<keyword evidence="2" id="KW-0808">Transferase</keyword>
<dbReference type="InterPro" id="IPR029028">
    <property type="entry name" value="Alpha/beta_knot_MTases"/>
</dbReference>
<feature type="domain" description="CCHC-type" evidence="4">
    <location>
        <begin position="83"/>
        <end position="99"/>
    </location>
</feature>
<organism evidence="5 6">
    <name type="scientific">Perkinsus olseni</name>
    <name type="common">Perkinsus atlanticus</name>
    <dbReference type="NCBI Taxonomy" id="32597"/>
    <lineage>
        <taxon>Eukaryota</taxon>
        <taxon>Sar</taxon>
        <taxon>Alveolata</taxon>
        <taxon>Perkinsozoa</taxon>
        <taxon>Perkinsea</taxon>
        <taxon>Perkinsida</taxon>
        <taxon>Perkinsidae</taxon>
        <taxon>Perkinsus</taxon>
    </lineage>
</organism>
<proteinExistence type="predicted"/>
<evidence type="ECO:0000313" key="6">
    <source>
        <dbReference type="Proteomes" id="UP000541610"/>
    </source>
</evidence>
<dbReference type="PANTHER" id="PTHR43191:SF2">
    <property type="entry name" value="RRNA METHYLTRANSFERASE 3, MITOCHONDRIAL"/>
    <property type="match status" value="1"/>
</dbReference>
<dbReference type="InterPro" id="IPR051259">
    <property type="entry name" value="rRNA_Methyltransferase"/>
</dbReference>
<dbReference type="GO" id="GO:0008270">
    <property type="term" value="F:zinc ion binding"/>
    <property type="evidence" value="ECO:0007669"/>
    <property type="project" value="InterPro"/>
</dbReference>
<evidence type="ECO:0000256" key="2">
    <source>
        <dbReference type="ARBA" id="ARBA00022679"/>
    </source>
</evidence>